<dbReference type="Pfam" id="PF02811">
    <property type="entry name" value="PHP"/>
    <property type="match status" value="1"/>
</dbReference>
<dbReference type="InterPro" id="IPR040982">
    <property type="entry name" value="DNA_pol3_finger"/>
</dbReference>
<organism evidence="13 14">
    <name type="scientific">Ligilactobacillus saerimneri</name>
    <dbReference type="NCBI Taxonomy" id="228229"/>
    <lineage>
        <taxon>Bacteria</taxon>
        <taxon>Bacillati</taxon>
        <taxon>Bacillota</taxon>
        <taxon>Bacilli</taxon>
        <taxon>Lactobacillales</taxon>
        <taxon>Lactobacillaceae</taxon>
        <taxon>Ligilactobacillus</taxon>
    </lineage>
</organism>
<evidence type="ECO:0000313" key="14">
    <source>
        <dbReference type="Proteomes" id="UP000510886"/>
    </source>
</evidence>
<keyword evidence="5 13" id="KW-0808">Transferase</keyword>
<evidence type="ECO:0000256" key="10">
    <source>
        <dbReference type="ARBA" id="ARBA00026073"/>
    </source>
</evidence>
<proteinExistence type="inferred from homology"/>
<comment type="function">
    <text evidence="9">DNA polymerase III is a complex, multichain enzyme responsible for most of the replicative synthesis in bacteria. This DNA polymerase also exhibits 3' to 5' exonuclease activity. The alpha chain is the DNA polymerase.</text>
</comment>
<dbReference type="InterPro" id="IPR004365">
    <property type="entry name" value="NA-bd_OB_tRNA"/>
</dbReference>
<dbReference type="InterPro" id="IPR029460">
    <property type="entry name" value="DNAPol_HHH"/>
</dbReference>
<dbReference type="AlphaFoldDB" id="A0A7H9EKT2"/>
<evidence type="ECO:0000313" key="13">
    <source>
        <dbReference type="EMBL" id="QLL77882.1"/>
    </source>
</evidence>
<dbReference type="Gene3D" id="1.10.150.870">
    <property type="match status" value="1"/>
</dbReference>
<dbReference type="Proteomes" id="UP000510886">
    <property type="component" value="Chromosome"/>
</dbReference>
<dbReference type="Gene3D" id="3.20.20.140">
    <property type="entry name" value="Metal-dependent hydrolases"/>
    <property type="match status" value="1"/>
</dbReference>
<evidence type="ECO:0000256" key="9">
    <source>
        <dbReference type="ARBA" id="ARBA00025611"/>
    </source>
</evidence>
<comment type="subcellular location">
    <subcellularLocation>
        <location evidence="1">Cytoplasm</location>
    </subcellularLocation>
</comment>
<keyword evidence="7" id="KW-0235">DNA replication</keyword>
<evidence type="ECO:0000256" key="3">
    <source>
        <dbReference type="ARBA" id="ARBA00012417"/>
    </source>
</evidence>
<accession>A0A7H9EKT2</accession>
<dbReference type="GO" id="GO:0003887">
    <property type="term" value="F:DNA-directed DNA polymerase activity"/>
    <property type="evidence" value="ECO:0007669"/>
    <property type="project" value="UniProtKB-KW"/>
</dbReference>
<evidence type="ECO:0000256" key="6">
    <source>
        <dbReference type="ARBA" id="ARBA00022695"/>
    </source>
</evidence>
<gene>
    <name evidence="13" type="primary">dnaE</name>
    <name evidence="13" type="ORF">GTO87_04245</name>
</gene>
<dbReference type="Pfam" id="PF01336">
    <property type="entry name" value="tRNA_anti-codon"/>
    <property type="match status" value="1"/>
</dbReference>
<dbReference type="Pfam" id="PF07733">
    <property type="entry name" value="DNA_pol3_alpha"/>
    <property type="match status" value="1"/>
</dbReference>
<dbReference type="EMBL" id="CP047418">
    <property type="protein sequence ID" value="QLL77882.1"/>
    <property type="molecule type" value="Genomic_DNA"/>
</dbReference>
<comment type="similarity">
    <text evidence="2">Belongs to the DNA polymerase type-C family. DnaE subfamily.</text>
</comment>
<comment type="catalytic activity">
    <reaction evidence="11">
        <text>DNA(n) + a 2'-deoxyribonucleoside 5'-triphosphate = DNA(n+1) + diphosphate</text>
        <dbReference type="Rhea" id="RHEA:22508"/>
        <dbReference type="Rhea" id="RHEA-COMP:17339"/>
        <dbReference type="Rhea" id="RHEA-COMP:17340"/>
        <dbReference type="ChEBI" id="CHEBI:33019"/>
        <dbReference type="ChEBI" id="CHEBI:61560"/>
        <dbReference type="ChEBI" id="CHEBI:173112"/>
        <dbReference type="EC" id="2.7.7.7"/>
    </reaction>
</comment>
<dbReference type="SUPFAM" id="SSF89550">
    <property type="entry name" value="PHP domain-like"/>
    <property type="match status" value="1"/>
</dbReference>
<dbReference type="GO" id="GO:0006260">
    <property type="term" value="P:DNA replication"/>
    <property type="evidence" value="ECO:0007669"/>
    <property type="project" value="UniProtKB-KW"/>
</dbReference>
<dbReference type="Gene3D" id="1.10.10.1600">
    <property type="entry name" value="Bacterial DNA polymerase III alpha subunit, thumb domain"/>
    <property type="match status" value="1"/>
</dbReference>
<dbReference type="EC" id="2.7.7.7" evidence="3"/>
<feature type="domain" description="Polymerase/histidinol phosphatase N-terminal" evidence="12">
    <location>
        <begin position="3"/>
        <end position="70"/>
    </location>
</feature>
<dbReference type="GO" id="GO:0005737">
    <property type="term" value="C:cytoplasm"/>
    <property type="evidence" value="ECO:0007669"/>
    <property type="project" value="UniProtKB-SubCell"/>
</dbReference>
<evidence type="ECO:0000259" key="12">
    <source>
        <dbReference type="SMART" id="SM00481"/>
    </source>
</evidence>
<dbReference type="InterPro" id="IPR004013">
    <property type="entry name" value="PHP_dom"/>
</dbReference>
<dbReference type="RefSeq" id="WP_180849612.1">
    <property type="nucleotide sequence ID" value="NZ_CP047418.1"/>
</dbReference>
<dbReference type="InterPro" id="IPR004805">
    <property type="entry name" value="DnaE2/DnaE/PolC"/>
</dbReference>
<dbReference type="Pfam" id="PF14579">
    <property type="entry name" value="HHH_6"/>
    <property type="match status" value="1"/>
</dbReference>
<evidence type="ECO:0000256" key="5">
    <source>
        <dbReference type="ARBA" id="ARBA00022679"/>
    </source>
</evidence>
<reference evidence="13 14" key="1">
    <citation type="submission" date="2020-01" db="EMBL/GenBank/DDBJ databases">
        <title>Complete and circular genome sequences of six lactobacillus isolates from horses.</title>
        <authorList>
            <person name="Hassan H.M."/>
        </authorList>
    </citation>
    <scope>NUCLEOTIDE SEQUENCE [LARGE SCALE GENOMIC DNA]</scope>
    <source>
        <strain evidence="13 14">1A</strain>
    </source>
</reference>
<dbReference type="KEGG" id="lsw:GTO87_04245"/>
<name>A0A7H9EKT2_9LACO</name>
<dbReference type="GO" id="GO:0003676">
    <property type="term" value="F:nucleic acid binding"/>
    <property type="evidence" value="ECO:0007669"/>
    <property type="project" value="InterPro"/>
</dbReference>
<evidence type="ECO:0000256" key="1">
    <source>
        <dbReference type="ARBA" id="ARBA00004496"/>
    </source>
</evidence>
<dbReference type="GO" id="GO:0008408">
    <property type="term" value="F:3'-5' exonuclease activity"/>
    <property type="evidence" value="ECO:0007669"/>
    <property type="project" value="InterPro"/>
</dbReference>
<dbReference type="NCBIfam" id="TIGR00594">
    <property type="entry name" value="polc"/>
    <property type="match status" value="1"/>
</dbReference>
<evidence type="ECO:0000256" key="7">
    <source>
        <dbReference type="ARBA" id="ARBA00022705"/>
    </source>
</evidence>
<dbReference type="Pfam" id="PF17657">
    <property type="entry name" value="DNA_pol3_finger"/>
    <property type="match status" value="1"/>
</dbReference>
<keyword evidence="8" id="KW-0239">DNA-directed DNA polymerase</keyword>
<dbReference type="PANTHER" id="PTHR32294:SF0">
    <property type="entry name" value="DNA POLYMERASE III SUBUNIT ALPHA"/>
    <property type="match status" value="1"/>
</dbReference>
<dbReference type="CDD" id="cd07431">
    <property type="entry name" value="PHP_PolIIIA"/>
    <property type="match status" value="1"/>
</dbReference>
<dbReference type="CDD" id="cd04485">
    <property type="entry name" value="DnaE_OBF"/>
    <property type="match status" value="1"/>
</dbReference>
<dbReference type="InterPro" id="IPR011708">
    <property type="entry name" value="DNA_pol3_alpha_NTPase_dom"/>
</dbReference>
<keyword evidence="6 13" id="KW-0548">Nucleotidyltransferase</keyword>
<protein>
    <recommendedName>
        <fullName evidence="4">DNA polymerase III subunit alpha</fullName>
        <ecNumber evidence="3">2.7.7.7</ecNumber>
    </recommendedName>
</protein>
<evidence type="ECO:0000256" key="11">
    <source>
        <dbReference type="ARBA" id="ARBA00049244"/>
    </source>
</evidence>
<evidence type="ECO:0000256" key="2">
    <source>
        <dbReference type="ARBA" id="ARBA00009496"/>
    </source>
</evidence>
<dbReference type="InterPro" id="IPR041931">
    <property type="entry name" value="DNA_pol3_alpha_thumb_dom"/>
</dbReference>
<dbReference type="InterPro" id="IPR016195">
    <property type="entry name" value="Pol/histidinol_Pase-like"/>
</dbReference>
<sequence length="1116" mass="126224">MFSPLKVTSCFSLLESTLRIKEYVQVAKKMGYQALALTDTNVMYGALAFYQECHRYGIKPILGLELEMDSVGNKRLLLLAKNKQGYQNLLELSSLKMIAKEETPTRELTVADIGGFLQGLAIVLLPDANREDGIFAGAQLMYARQILPDLQKITARAQLFLGIDERVHPDLLAEARTLSAQAEIKTVACSQVRYLKSTDYFSVEVLQAVKNDQKLTKEQLSKRAAGLDYLKTSAEYQRIYQANGLASEYAQTDKLIQDIELKLAFPPTQLPHFPVPNKQTATSYLRQQAEQGLARRLRQNAIANTESPAYQKRLEQELATIHRMGFDDYFLIVWEVTAFARQNQIMVGPGRGSAAGSLVAYALGITDVDPLRYHLLFERFLNEERAQMPDIDLDIPDMKRSLIIDHVHQMYGHDHVAQIITFGTFGVKQALRDVGRVMGMTNDELATWSKAVPVRNATDLQTAYQHSQALQNLVNATDKNKLMYTVAMMIEGLPRHYSTHAAGVILSDYPLTQSVPLQLGSDGILLTQYTKLGVEQVGLLKIDFLGLKNLSILDNALTLVKRNYQADFDLNMIDFNDEKTLDLFQAGATTGVFQFESNGIRSVLRQVHPTSFEDVVAVNALYRPGPMENIGEFVARKHRQKPITYPAPSLEAILRETYGIIVYQEQVMLVAATMGGFSLGQADILRRAMSKKNKDLIAQMKNQFIEGATKKGYSTTEAEHVYSYIEQFANYGFNKSHALAYSKMAFELAYIKAHFPQAFYASIMNTALGSGPKMREYVTAARKQRVPLHGPDINQSQMYFVIRNQQVYFGLGAIQGLRRDFITEIISQRKAGGKYRDFDDFFHRIDQNFQKVETITPLIYSGAFDSNKPLREKLLVRLQQLVDNSSIMIHDKSSPQAQRIDSQTLRPKERTDFQRLSLNEKLAKEQYYLGVYLSAHPVDEFKRLGLFYPLVSITELIVGQKQSVLLYVQQIKTILTKKGEKMAFLTASDSSGNISVTVFPNLFRRIGMNLQANQVYLIEGKAEQRYGLKLVANDIQLAANVVPQVYYLRLPADFSLQQRQYLFAKMKENRGKTPVIVVDQQSKRQQVLARKLWLNPSHLTQKALREILGETNVVLK</sequence>
<comment type="subunit">
    <text evidence="10">DNA polymerase III contains a core (composed of alpha, epsilon and theta chains) that associates with a tau subunit. This core dimerizes to form the POLIII' complex. PolIII' associates with the gamma complex (composed of gamma, delta, delta', psi and chi chains) and with the beta chain to form the complete DNA polymerase III complex.</text>
</comment>
<evidence type="ECO:0000256" key="4">
    <source>
        <dbReference type="ARBA" id="ARBA00019114"/>
    </source>
</evidence>
<dbReference type="PANTHER" id="PTHR32294">
    <property type="entry name" value="DNA POLYMERASE III SUBUNIT ALPHA"/>
    <property type="match status" value="1"/>
</dbReference>
<dbReference type="InterPro" id="IPR003141">
    <property type="entry name" value="Pol/His_phosphatase_N"/>
</dbReference>
<dbReference type="SMART" id="SM00481">
    <property type="entry name" value="POLIIIAc"/>
    <property type="match status" value="1"/>
</dbReference>
<evidence type="ECO:0000256" key="8">
    <source>
        <dbReference type="ARBA" id="ARBA00022932"/>
    </source>
</evidence>